<proteinExistence type="predicted"/>
<feature type="transmembrane region" description="Helical" evidence="1">
    <location>
        <begin position="34"/>
        <end position="57"/>
    </location>
</feature>
<accession>A0A0G0WDR2</accession>
<reference evidence="2 3" key="1">
    <citation type="journal article" date="2015" name="Nature">
        <title>rRNA introns, odd ribosomes, and small enigmatic genomes across a large radiation of phyla.</title>
        <authorList>
            <person name="Brown C.T."/>
            <person name="Hug L.A."/>
            <person name="Thomas B.C."/>
            <person name="Sharon I."/>
            <person name="Castelle C.J."/>
            <person name="Singh A."/>
            <person name="Wilkins M.J."/>
            <person name="Williams K.H."/>
            <person name="Banfield J.F."/>
        </authorList>
    </citation>
    <scope>NUCLEOTIDE SEQUENCE [LARGE SCALE GENOMIC DNA]</scope>
</reference>
<evidence type="ECO:0000256" key="1">
    <source>
        <dbReference type="SAM" id="Phobius"/>
    </source>
</evidence>
<keyword evidence="1" id="KW-0472">Membrane</keyword>
<sequence>MVSLSEVLQWIAVSLAFLVSLLTLYNAARLRQGILAVSTVSFGLGMLSLSMGFLLAISPSWADPETITAVNYALFILGFFLLGLGSFKIYKMSQIK</sequence>
<feature type="transmembrane region" description="Helical" evidence="1">
    <location>
        <begin position="7"/>
        <end position="27"/>
    </location>
</feature>
<gene>
    <name evidence="2" type="ORF">UU29_C0013G0008</name>
</gene>
<evidence type="ECO:0000313" key="2">
    <source>
        <dbReference type="EMBL" id="KKR82420.1"/>
    </source>
</evidence>
<dbReference type="AlphaFoldDB" id="A0A0G0WDR2"/>
<dbReference type="Proteomes" id="UP000034601">
    <property type="component" value="Unassembled WGS sequence"/>
</dbReference>
<organism evidence="2 3">
    <name type="scientific">Candidatus Daviesbacteria bacterium GW2011_GWA2_40_9</name>
    <dbReference type="NCBI Taxonomy" id="1618424"/>
    <lineage>
        <taxon>Bacteria</taxon>
        <taxon>Candidatus Daviesiibacteriota</taxon>
    </lineage>
</organism>
<dbReference type="EMBL" id="LCAB01000013">
    <property type="protein sequence ID" value="KKR82420.1"/>
    <property type="molecule type" value="Genomic_DNA"/>
</dbReference>
<name>A0A0G0WDR2_9BACT</name>
<evidence type="ECO:0000313" key="3">
    <source>
        <dbReference type="Proteomes" id="UP000034601"/>
    </source>
</evidence>
<comment type="caution">
    <text evidence="2">The sequence shown here is derived from an EMBL/GenBank/DDBJ whole genome shotgun (WGS) entry which is preliminary data.</text>
</comment>
<keyword evidence="1" id="KW-0812">Transmembrane</keyword>
<feature type="transmembrane region" description="Helical" evidence="1">
    <location>
        <begin position="69"/>
        <end position="90"/>
    </location>
</feature>
<keyword evidence="1" id="KW-1133">Transmembrane helix</keyword>
<protein>
    <submittedName>
        <fullName evidence="2">Uncharacterized protein</fullName>
    </submittedName>
</protein>